<evidence type="ECO:0000256" key="3">
    <source>
        <dbReference type="ARBA" id="ARBA00023242"/>
    </source>
</evidence>
<protein>
    <submittedName>
        <fullName evidence="7">Uncharacterized protein</fullName>
    </submittedName>
</protein>
<dbReference type="eggNOG" id="KOG1721">
    <property type="taxonomic scope" value="Eukaryota"/>
</dbReference>
<dbReference type="CDD" id="cd07936">
    <property type="entry name" value="SCAN"/>
    <property type="match status" value="1"/>
</dbReference>
<dbReference type="PROSITE" id="PS50805">
    <property type="entry name" value="KRAB"/>
    <property type="match status" value="1"/>
</dbReference>
<dbReference type="InterPro" id="IPR050916">
    <property type="entry name" value="SCAN-C2H2_zinc_finger"/>
</dbReference>
<dbReference type="AlphaFoldDB" id="A0A151M7P4"/>
<dbReference type="InterPro" id="IPR038269">
    <property type="entry name" value="SCAN_sf"/>
</dbReference>
<organism evidence="7 8">
    <name type="scientific">Alligator mississippiensis</name>
    <name type="common">American alligator</name>
    <dbReference type="NCBI Taxonomy" id="8496"/>
    <lineage>
        <taxon>Eukaryota</taxon>
        <taxon>Metazoa</taxon>
        <taxon>Chordata</taxon>
        <taxon>Craniata</taxon>
        <taxon>Vertebrata</taxon>
        <taxon>Euteleostomi</taxon>
        <taxon>Archelosauria</taxon>
        <taxon>Archosauria</taxon>
        <taxon>Crocodylia</taxon>
        <taxon>Alligatoridae</taxon>
        <taxon>Alligatorinae</taxon>
        <taxon>Alligator</taxon>
    </lineage>
</organism>
<evidence type="ECO:0000256" key="1">
    <source>
        <dbReference type="ARBA" id="ARBA00023015"/>
    </source>
</evidence>
<evidence type="ECO:0000259" key="6">
    <source>
        <dbReference type="PROSITE" id="PS50805"/>
    </source>
</evidence>
<evidence type="ECO:0000256" key="4">
    <source>
        <dbReference type="SAM" id="MobiDB-lite"/>
    </source>
</evidence>
<feature type="domain" description="SCAN box" evidence="5">
    <location>
        <begin position="309"/>
        <end position="389"/>
    </location>
</feature>
<dbReference type="InterPro" id="IPR036051">
    <property type="entry name" value="KRAB_dom_sf"/>
</dbReference>
<evidence type="ECO:0000313" key="7">
    <source>
        <dbReference type="EMBL" id="KYO20534.1"/>
    </source>
</evidence>
<dbReference type="InterPro" id="IPR001909">
    <property type="entry name" value="KRAB"/>
</dbReference>
<dbReference type="SUPFAM" id="SSF109640">
    <property type="entry name" value="KRAB domain (Kruppel-associated box)"/>
    <property type="match status" value="1"/>
</dbReference>
<dbReference type="InterPro" id="IPR003309">
    <property type="entry name" value="SCAN_dom"/>
</dbReference>
<accession>A0A151M7P4</accession>
<dbReference type="EMBL" id="AKHW03006359">
    <property type="protein sequence ID" value="KYO20534.1"/>
    <property type="molecule type" value="Genomic_DNA"/>
</dbReference>
<name>A0A151M7P4_ALLMI</name>
<evidence type="ECO:0000313" key="8">
    <source>
        <dbReference type="Proteomes" id="UP000050525"/>
    </source>
</evidence>
<sequence length="508" mass="54080">MNILDPQQICRPPALAGAAKDSGKHQEARAAMAMPTTGLVAAATPQTRPQRWEVRSHQVLPGPGAAKDCGTAAAILAVGTGMAVVADMGSNRGSKAAILAAGAGKAVVVDTVGQKAAILGRGGEAILAPGPAPTLRATEAAKPRAPMAAIFRKAKPANPGTNTAAILDTDVAAILEVAKAGGRSVAAILDTAQAATLMVQKAAILETAHLRANKVAMVEEGKAATSVMGQAAILKINPDTNLRANKATMLEADKAPTPGVNTDQSTTPWVAILETDIAGTSAAGMAAILEGGQAALLERDEAAMLETWRQRFRGFRYEEARGPREACARLRQLFHHWLAPEQRPREQVVELLVLEQFLAILPMETQRWVRARGPWTCAQAVAWAEAFERGRPDAGTQGPETVVSFEDVAVRFSPDEWHLLDDGQRRLYRDVLRENYSHVRSLGFPVPDLAVIFRMERGEEPWPPGLPAGEWPWGQGQAPTFSHPAGPGWAVDSDSDLPPIRRLPSTPL</sequence>
<evidence type="ECO:0000259" key="5">
    <source>
        <dbReference type="PROSITE" id="PS50804"/>
    </source>
</evidence>
<reference evidence="7 8" key="1">
    <citation type="journal article" date="2012" name="Genome Biol.">
        <title>Sequencing three crocodilian genomes to illuminate the evolution of archosaurs and amniotes.</title>
        <authorList>
            <person name="St John J.A."/>
            <person name="Braun E.L."/>
            <person name="Isberg S.R."/>
            <person name="Miles L.G."/>
            <person name="Chong A.Y."/>
            <person name="Gongora J."/>
            <person name="Dalzell P."/>
            <person name="Moran C."/>
            <person name="Bed'hom B."/>
            <person name="Abzhanov A."/>
            <person name="Burgess S.C."/>
            <person name="Cooksey A.M."/>
            <person name="Castoe T.A."/>
            <person name="Crawford N.G."/>
            <person name="Densmore L.D."/>
            <person name="Drew J.C."/>
            <person name="Edwards S.V."/>
            <person name="Faircloth B.C."/>
            <person name="Fujita M.K."/>
            <person name="Greenwold M.J."/>
            <person name="Hoffmann F.G."/>
            <person name="Howard J.M."/>
            <person name="Iguchi T."/>
            <person name="Janes D.E."/>
            <person name="Khan S.Y."/>
            <person name="Kohno S."/>
            <person name="de Koning A.J."/>
            <person name="Lance S.L."/>
            <person name="McCarthy F.M."/>
            <person name="McCormack J.E."/>
            <person name="Merchant M.E."/>
            <person name="Peterson D.G."/>
            <person name="Pollock D.D."/>
            <person name="Pourmand N."/>
            <person name="Raney B.J."/>
            <person name="Roessler K.A."/>
            <person name="Sanford J.R."/>
            <person name="Sawyer R.H."/>
            <person name="Schmidt C.J."/>
            <person name="Triplett E.W."/>
            <person name="Tuberville T.D."/>
            <person name="Venegas-Anaya M."/>
            <person name="Howard J.T."/>
            <person name="Jarvis E.D."/>
            <person name="Guillette L.J.Jr."/>
            <person name="Glenn T.C."/>
            <person name="Green R.E."/>
            <person name="Ray D.A."/>
        </authorList>
    </citation>
    <scope>NUCLEOTIDE SEQUENCE [LARGE SCALE GENOMIC DNA]</scope>
    <source>
        <strain evidence="7">KSC_2009_1</strain>
    </source>
</reference>
<gene>
    <name evidence="7" type="ORF">Y1Q_0012149</name>
</gene>
<dbReference type="GO" id="GO:0006355">
    <property type="term" value="P:regulation of DNA-templated transcription"/>
    <property type="evidence" value="ECO:0007669"/>
    <property type="project" value="InterPro"/>
</dbReference>
<dbReference type="Gene3D" id="1.10.4020.10">
    <property type="entry name" value="DNA breaking-rejoining enzymes"/>
    <property type="match status" value="1"/>
</dbReference>
<dbReference type="PANTHER" id="PTHR45935:SF15">
    <property type="entry name" value="SCAN BOX DOMAIN-CONTAINING PROTEIN"/>
    <property type="match status" value="1"/>
</dbReference>
<dbReference type="Proteomes" id="UP000050525">
    <property type="component" value="Unassembled WGS sequence"/>
</dbReference>
<dbReference type="FunFam" id="1.10.4020.10:FF:000001">
    <property type="entry name" value="zinc finger protein 263 isoform X1"/>
    <property type="match status" value="1"/>
</dbReference>
<dbReference type="Gene3D" id="6.10.140.140">
    <property type="match status" value="1"/>
</dbReference>
<keyword evidence="3" id="KW-0539">Nucleus</keyword>
<keyword evidence="2" id="KW-0804">Transcription</keyword>
<proteinExistence type="predicted"/>
<dbReference type="SUPFAM" id="SSF47353">
    <property type="entry name" value="Retrovirus capsid dimerization domain-like"/>
    <property type="match status" value="1"/>
</dbReference>
<dbReference type="Pfam" id="PF01352">
    <property type="entry name" value="KRAB"/>
    <property type="match status" value="1"/>
</dbReference>
<dbReference type="SMART" id="SM00431">
    <property type="entry name" value="SCAN"/>
    <property type="match status" value="1"/>
</dbReference>
<dbReference type="PROSITE" id="PS50804">
    <property type="entry name" value="SCAN_BOX"/>
    <property type="match status" value="1"/>
</dbReference>
<dbReference type="SMART" id="SM00349">
    <property type="entry name" value="KRAB"/>
    <property type="match status" value="1"/>
</dbReference>
<evidence type="ECO:0000256" key="2">
    <source>
        <dbReference type="ARBA" id="ARBA00023163"/>
    </source>
</evidence>
<keyword evidence="1" id="KW-0805">Transcription regulation</keyword>
<comment type="caution">
    <text evidence="7">The sequence shown here is derived from an EMBL/GenBank/DDBJ whole genome shotgun (WGS) entry which is preliminary data.</text>
</comment>
<dbReference type="Pfam" id="PF02023">
    <property type="entry name" value="SCAN"/>
    <property type="match status" value="1"/>
</dbReference>
<dbReference type="PANTHER" id="PTHR45935">
    <property type="entry name" value="PROTEIN ZBED8-RELATED"/>
    <property type="match status" value="1"/>
</dbReference>
<feature type="domain" description="KRAB" evidence="6">
    <location>
        <begin position="403"/>
        <end position="474"/>
    </location>
</feature>
<feature type="region of interest" description="Disordered" evidence="4">
    <location>
        <begin position="472"/>
        <end position="508"/>
    </location>
</feature>
<dbReference type="CDD" id="cd07765">
    <property type="entry name" value="KRAB_A-box"/>
    <property type="match status" value="1"/>
</dbReference>
<keyword evidence="8" id="KW-1185">Reference proteome</keyword>